<dbReference type="PROSITE" id="PS00916">
    <property type="entry name" value="PI3_4_KINASE_2"/>
    <property type="match status" value="1"/>
</dbReference>
<dbReference type="GO" id="GO:0005524">
    <property type="term" value="F:ATP binding"/>
    <property type="evidence" value="ECO:0007669"/>
    <property type="project" value="UniProtKB-KW"/>
</dbReference>
<dbReference type="SUPFAM" id="SSF56112">
    <property type="entry name" value="Protein kinase-like (PK-like)"/>
    <property type="match status" value="1"/>
</dbReference>
<comment type="caution">
    <text evidence="10">The sequence shown here is derived from an EMBL/GenBank/DDBJ whole genome shotgun (WGS) entry which is preliminary data.</text>
</comment>
<evidence type="ECO:0000256" key="2">
    <source>
        <dbReference type="ARBA" id="ARBA00006209"/>
    </source>
</evidence>
<dbReference type="FunFam" id="3.30.1010.10:FF:000014">
    <property type="entry name" value="Phosphatidylinositol 4-kinase STT4"/>
    <property type="match status" value="1"/>
</dbReference>
<dbReference type="GO" id="GO:0005737">
    <property type="term" value="C:cytoplasm"/>
    <property type="evidence" value="ECO:0007669"/>
    <property type="project" value="TreeGrafter"/>
</dbReference>
<comment type="similarity">
    <text evidence="2">Belongs to the PI3/PI4-kinase family. Type III PI4K subfamily.</text>
</comment>
<dbReference type="CDD" id="cd05167">
    <property type="entry name" value="PI4Kc_III_alpha"/>
    <property type="match status" value="1"/>
</dbReference>
<keyword evidence="7" id="KW-0067">ATP-binding</keyword>
<reference evidence="10" key="1">
    <citation type="journal article" date="2021" name="Nat. Commun.">
        <title>Genetic determinants of endophytism in the Arabidopsis root mycobiome.</title>
        <authorList>
            <person name="Mesny F."/>
            <person name="Miyauchi S."/>
            <person name="Thiergart T."/>
            <person name="Pickel B."/>
            <person name="Atanasova L."/>
            <person name="Karlsson M."/>
            <person name="Huettel B."/>
            <person name="Barry K.W."/>
            <person name="Haridas S."/>
            <person name="Chen C."/>
            <person name="Bauer D."/>
            <person name="Andreopoulos W."/>
            <person name="Pangilinan J."/>
            <person name="LaButti K."/>
            <person name="Riley R."/>
            <person name="Lipzen A."/>
            <person name="Clum A."/>
            <person name="Drula E."/>
            <person name="Henrissat B."/>
            <person name="Kohler A."/>
            <person name="Grigoriev I.V."/>
            <person name="Martin F.M."/>
            <person name="Hacquard S."/>
        </authorList>
    </citation>
    <scope>NUCLEOTIDE SEQUENCE</scope>
    <source>
        <strain evidence="10">MPI-CAGE-AT-0016</strain>
    </source>
</reference>
<evidence type="ECO:0000313" key="11">
    <source>
        <dbReference type="Proteomes" id="UP000813385"/>
    </source>
</evidence>
<dbReference type="Pfam" id="PF00613">
    <property type="entry name" value="PI3Ka"/>
    <property type="match status" value="1"/>
</dbReference>
<dbReference type="FunFam" id="1.10.1070.11:FF:000022">
    <property type="entry name" value="Phosphatidylinositol 4-kinase stt4"/>
    <property type="match status" value="1"/>
</dbReference>
<dbReference type="GO" id="GO:0046854">
    <property type="term" value="P:phosphatidylinositol phosphate biosynthetic process"/>
    <property type="evidence" value="ECO:0007669"/>
    <property type="project" value="InterPro"/>
</dbReference>
<dbReference type="InterPro" id="IPR042236">
    <property type="entry name" value="PI3K_accessory_sf"/>
</dbReference>
<evidence type="ECO:0000259" key="8">
    <source>
        <dbReference type="PROSITE" id="PS50290"/>
    </source>
</evidence>
<evidence type="ECO:0000256" key="6">
    <source>
        <dbReference type="ARBA" id="ARBA00022777"/>
    </source>
</evidence>
<keyword evidence="5" id="KW-0547">Nucleotide-binding</keyword>
<evidence type="ECO:0000259" key="9">
    <source>
        <dbReference type="PROSITE" id="PS51545"/>
    </source>
</evidence>
<dbReference type="Proteomes" id="UP000813385">
    <property type="component" value="Unassembled WGS sequence"/>
</dbReference>
<evidence type="ECO:0000256" key="1">
    <source>
        <dbReference type="ARBA" id="ARBA00001686"/>
    </source>
</evidence>
<dbReference type="OrthoDB" id="10264149at2759"/>
<dbReference type="InterPro" id="IPR018936">
    <property type="entry name" value="PI3/4_kinase_CS"/>
</dbReference>
<protein>
    <recommendedName>
        <fullName evidence="3">1-phosphatidylinositol 4-kinase</fullName>
        <ecNumber evidence="3">2.7.1.67</ecNumber>
    </recommendedName>
</protein>
<feature type="domain" description="PIK helical" evidence="9">
    <location>
        <begin position="1370"/>
        <end position="1557"/>
    </location>
</feature>
<comment type="catalytic activity">
    <reaction evidence="1">
        <text>a 1,2-diacyl-sn-glycero-3-phospho-(1D-myo-inositol) + ATP = a 1,2-diacyl-sn-glycero-3-phospho-(1D-myo-inositol 4-phosphate) + ADP + H(+)</text>
        <dbReference type="Rhea" id="RHEA:19877"/>
        <dbReference type="ChEBI" id="CHEBI:15378"/>
        <dbReference type="ChEBI" id="CHEBI:30616"/>
        <dbReference type="ChEBI" id="CHEBI:57880"/>
        <dbReference type="ChEBI" id="CHEBI:58178"/>
        <dbReference type="ChEBI" id="CHEBI:456216"/>
        <dbReference type="EC" id="2.7.1.67"/>
    </reaction>
</comment>
<accession>A0A8K0TLI8</accession>
<dbReference type="GO" id="GO:0005886">
    <property type="term" value="C:plasma membrane"/>
    <property type="evidence" value="ECO:0007669"/>
    <property type="project" value="TreeGrafter"/>
</dbReference>
<dbReference type="SUPFAM" id="SSF48371">
    <property type="entry name" value="ARM repeat"/>
    <property type="match status" value="1"/>
</dbReference>
<dbReference type="GO" id="GO:0004430">
    <property type="term" value="F:1-phosphatidylinositol 4-kinase activity"/>
    <property type="evidence" value="ECO:0007669"/>
    <property type="project" value="UniProtKB-EC"/>
</dbReference>
<name>A0A8K0TLI8_9PEZI</name>
<dbReference type="SMART" id="SM00146">
    <property type="entry name" value="PI3Kc"/>
    <property type="match status" value="1"/>
</dbReference>
<organism evidence="10 11">
    <name type="scientific">Plectosphaerella cucumerina</name>
    <dbReference type="NCBI Taxonomy" id="40658"/>
    <lineage>
        <taxon>Eukaryota</taxon>
        <taxon>Fungi</taxon>
        <taxon>Dikarya</taxon>
        <taxon>Ascomycota</taxon>
        <taxon>Pezizomycotina</taxon>
        <taxon>Sordariomycetes</taxon>
        <taxon>Hypocreomycetidae</taxon>
        <taxon>Glomerellales</taxon>
        <taxon>Plectosphaerellaceae</taxon>
        <taxon>Plectosphaerella</taxon>
    </lineage>
</organism>
<dbReference type="PANTHER" id="PTHR10048">
    <property type="entry name" value="PHOSPHATIDYLINOSITOL KINASE"/>
    <property type="match status" value="1"/>
</dbReference>
<dbReference type="Pfam" id="PF00454">
    <property type="entry name" value="PI3_PI4_kinase"/>
    <property type="match status" value="1"/>
</dbReference>
<dbReference type="GO" id="GO:0048015">
    <property type="term" value="P:phosphatidylinositol-mediated signaling"/>
    <property type="evidence" value="ECO:0007669"/>
    <property type="project" value="TreeGrafter"/>
</dbReference>
<evidence type="ECO:0000313" key="10">
    <source>
        <dbReference type="EMBL" id="KAH7369066.1"/>
    </source>
</evidence>
<dbReference type="Gene3D" id="1.25.40.70">
    <property type="entry name" value="Phosphatidylinositol 3-kinase, accessory domain (PIK)"/>
    <property type="match status" value="1"/>
</dbReference>
<dbReference type="InterPro" id="IPR011009">
    <property type="entry name" value="Kinase-like_dom_sf"/>
</dbReference>
<gene>
    <name evidence="10" type="ORF">B0T11DRAFT_70156</name>
</gene>
<dbReference type="Pfam" id="PF19274">
    <property type="entry name" value="PI4K_N"/>
    <property type="match status" value="1"/>
</dbReference>
<dbReference type="InterPro" id="IPR045495">
    <property type="entry name" value="PI4K_N"/>
</dbReference>
<sequence>MSEDTIMARDIRRQALQKIAALSAAGSASSFDRSDLDRLSKACKSAARGPNGHTAKGASAVGRVPMTIREFEVLVALCKAAPSIQSTQSAQRLVHQLVPYILEVHVQTFVPSPFFKKIIPSPTEALAFHLTAALVAVGSSSDDLEESISDSLWGYLSTCSRAADALIPHIANSIEDPSLEDAIHTATLAVSLLGFLDAAAARADFWRAGGRLALIEKLNDILSEPFLIAAEAAFSTIRNAHNADRHTKEWKRYLRHYASSGRPLSAMLLRRSFMWLLVAGTSLLVAEAPKLRNTHVLDLLMSREAGVEPGSSHNPDANERSLDIYATMALEQMNHLDAGSDYVRLGSTEEQALAFGVKSAAIISYLNCSFINEDVADVDILVTWLEESLADPLQMADETLASVVLRALALTCRISSDYATSVSRLLPRFIVQASPDASTVLVASKSLAFVLRDLSHDAVITTLYALGNVLSPGSDKVLNKEINGDASMDEDIYPRRQSVGSSISLRINGDDEMTVVWSNVVQAVCEIARARDDEKITALAQSMLMQKVEKVNHSVDAQVIVGAAALALKGSQLDFRSLLKTYTRFAHEGVVNNKSFLLSSVMKARVHLSRHLRLGTALYDIFWEHLLESIISIGDVHRSQQKKESDFQLAAQEIAQLLRPLAVFMSTNDLAFNSTVEDESHAMLRDAWFNIVAHGLTASTPLGKQYLNELRLIAIHSPPLVAEQRGEQIESDIELNTVLRRGMSSDREAVQKKHLCELIPSKANEIKGLSYRKIIFLQSAHLVESLRADAGDCTKALSYYLEPSMLRNDINSTMDGVTAAVLEKYLQKTLAGSDPSFSAPYVATQLVTIFCGCCHRIERVQKAAFACADRIIKDVPSALCQRSSLFALLELLSLMWTACLEAETDMYSPQSDFTSKFGGVSVELSDDFDFRRRTLENLHRKAKQWVSGVISLAPLDVKGHLQTYLSEFNDEGAYGHISLGRSFALELSSLIPSTDQRLQSIETVGAANINTASDFIAQYTTRQEYRYGETLPDQANELVSYMQLNRRNSFIKSSMSTASESSNAATALAHVEARLKTHKGTTLREVRDILRRAAALLCRSNRDEADVAHYLVSIPFAMFTKESIKLGVSLWLGVMNENPRLEPRLLSEIAQHFELTIQKRLGLFSRSLEHPDPFFLREELAPSDLEGIAKKRQLVHNLLSPHMRLILFFGSHFNATRLGSPDVQQIFLRLLNVTLDAVRFAHHHPMAREVRYQIVLFGLKVLRVCTTIGPVAQWRLKDKLLSAGLSWFKAAPRWSYGSNVLQLKTELRLISDVLTSLKQVSGLGSQGAHNIKTIQAKEQLLVLLLEHEHGRLSVWVHPLEAHKAHTLGHHAQKGALENTLVPLIRTAWAEDPAIAVELATRFPAPRVHHEVRWLLLNFPAKAVSEPEALPILLGGAMPTDISSLQLKHLLVWSPVNPITAVTYFLPAYRNDPYMIQYAMRALESHSSEVTFFYIPQIVQTLRYDALGYVERYILETAQFSQLFAHQIIWNMKANAYKDDEGTIPDDIKPTLDKVMEKMVAGFSEADRDFYVREFAFFDEVTDISGKLKPFIKRPKPEKKQKIEEELRKIKVEVGVYLPISSDGVVIGIDRKSGKPLQSHAKAPYMATFRVKKSRAGAITGQDMGMVEDVGKKATEPEEEQSIEVWQAAIFKVGDDCRQDVLALQMISAFRGIFHDVGLDVYVFPYRVTATAPGCGVIEVLPNSISRDMLGREAVNGLYDYFISKYGNEDSLRFQKARSNFVKSMAAYSIISFLLQFKDRHNGNIMIDDAGHILHIDFGFCFDIAPGGIKFERAPFKLTTEMMSVMGGQDHQAFKWFEELAIKAFLASRQYCEKLSQIVLLMMDSGLPCFKPDTVKHFKERFVLEKSEREAAEFMRDLIRKSAGSYSTGIYDQFQLLTNGIPY</sequence>
<dbReference type="Gene3D" id="1.10.1070.11">
    <property type="entry name" value="Phosphatidylinositol 3-/4-kinase, catalytic domain"/>
    <property type="match status" value="1"/>
</dbReference>
<dbReference type="PROSITE" id="PS50290">
    <property type="entry name" value="PI3_4_KINASE_3"/>
    <property type="match status" value="1"/>
</dbReference>
<dbReference type="InterPro" id="IPR036940">
    <property type="entry name" value="PI3/4_kinase_cat_sf"/>
</dbReference>
<dbReference type="EC" id="2.7.1.67" evidence="3"/>
<dbReference type="InterPro" id="IPR001263">
    <property type="entry name" value="PI3K_accessory_dom"/>
</dbReference>
<evidence type="ECO:0000256" key="3">
    <source>
        <dbReference type="ARBA" id="ARBA00012169"/>
    </source>
</evidence>
<keyword evidence="11" id="KW-1185">Reference proteome</keyword>
<dbReference type="FunFam" id="1.25.40.70:FF:000011">
    <property type="entry name" value="Phosphatidylinositol 4-kinase alpha"/>
    <property type="match status" value="1"/>
</dbReference>
<dbReference type="PROSITE" id="PS51545">
    <property type="entry name" value="PIK_HELICAL"/>
    <property type="match status" value="1"/>
</dbReference>
<keyword evidence="4" id="KW-0808">Transferase</keyword>
<evidence type="ECO:0000256" key="7">
    <source>
        <dbReference type="ARBA" id="ARBA00022840"/>
    </source>
</evidence>
<dbReference type="InterPro" id="IPR000403">
    <property type="entry name" value="PI3/4_kinase_cat_dom"/>
</dbReference>
<dbReference type="PANTHER" id="PTHR10048:SF15">
    <property type="entry name" value="PHOSPHATIDYLINOSITOL 4-KINASE ALPHA"/>
    <property type="match status" value="1"/>
</dbReference>
<dbReference type="PROSITE" id="PS00915">
    <property type="entry name" value="PI3_4_KINASE_1"/>
    <property type="match status" value="1"/>
</dbReference>
<dbReference type="EMBL" id="JAGPXD010000002">
    <property type="protein sequence ID" value="KAH7369066.1"/>
    <property type="molecule type" value="Genomic_DNA"/>
</dbReference>
<dbReference type="InterPro" id="IPR015433">
    <property type="entry name" value="PI3/4_kinase"/>
</dbReference>
<keyword evidence="6" id="KW-0418">Kinase</keyword>
<feature type="domain" description="PI3K/PI4K catalytic" evidence="8">
    <location>
        <begin position="1644"/>
        <end position="1926"/>
    </location>
</feature>
<evidence type="ECO:0000256" key="5">
    <source>
        <dbReference type="ARBA" id="ARBA00022741"/>
    </source>
</evidence>
<dbReference type="SMART" id="SM00145">
    <property type="entry name" value="PI3Ka"/>
    <property type="match status" value="1"/>
</dbReference>
<dbReference type="Gene3D" id="3.30.1010.10">
    <property type="entry name" value="Phosphatidylinositol 3-kinase Catalytic Subunit, Chain A, domain 4"/>
    <property type="match status" value="1"/>
</dbReference>
<dbReference type="InterPro" id="IPR016024">
    <property type="entry name" value="ARM-type_fold"/>
</dbReference>
<evidence type="ECO:0000256" key="4">
    <source>
        <dbReference type="ARBA" id="ARBA00022679"/>
    </source>
</evidence>
<proteinExistence type="inferred from homology"/>